<dbReference type="RefSeq" id="WP_074445912.1">
    <property type="nucleotide sequence ID" value="NZ_FMBM01000002.1"/>
</dbReference>
<dbReference type="EMBL" id="FMBM01000002">
    <property type="protein sequence ID" value="SCC82417.1"/>
    <property type="molecule type" value="Genomic_DNA"/>
</dbReference>
<dbReference type="STRING" id="1653334.GA0071312_3409"/>
<sequence>MMNQFEDMQKFGKESMDATMKAFGGVSMGAQAIAVESADFAKKSFEHGTSTMEKLVGAKSLDKAIEIQTDYVKSSYEALVAQSTKVGELYANLAKEMMKPVETAMAKTAAK</sequence>
<keyword evidence="5" id="KW-1185">Reference proteome</keyword>
<evidence type="ECO:0000313" key="4">
    <source>
        <dbReference type="Proteomes" id="UP000050497"/>
    </source>
</evidence>
<comment type="caution">
    <text evidence="2">The sequence shown here is derived from an EMBL/GenBank/DDBJ whole genome shotgun (WGS) entry which is preliminary data.</text>
</comment>
<feature type="domain" description="Phasin" evidence="1">
    <location>
        <begin position="6"/>
        <end position="103"/>
    </location>
</feature>
<evidence type="ECO:0000313" key="3">
    <source>
        <dbReference type="EMBL" id="SCC82417.1"/>
    </source>
</evidence>
<accession>A0A0P8BPI8</accession>
<dbReference type="Proteomes" id="UP000050497">
    <property type="component" value="Unassembled WGS sequence"/>
</dbReference>
<dbReference type="EMBL" id="LJSX01000007">
    <property type="protein sequence ID" value="KPQ11510.1"/>
    <property type="molecule type" value="Genomic_DNA"/>
</dbReference>
<reference evidence="3 5" key="2">
    <citation type="submission" date="2016-08" db="EMBL/GenBank/DDBJ databases">
        <authorList>
            <person name="Varghese N."/>
            <person name="Submissions Spin"/>
        </authorList>
    </citation>
    <scope>NUCLEOTIDE SEQUENCE [LARGE SCALE GENOMIC DNA]</scope>
    <source>
        <strain evidence="3 5">HL-109</strain>
    </source>
</reference>
<proteinExistence type="predicted"/>
<dbReference type="AlphaFoldDB" id="A0A0P8BPI8"/>
<reference evidence="2 4" key="1">
    <citation type="submission" date="2015-09" db="EMBL/GenBank/DDBJ databases">
        <title>Identification and resolution of microdiversity through metagenomic sequencing of parallel consortia.</title>
        <authorList>
            <person name="Nelson W.C."/>
            <person name="Romine M.F."/>
            <person name="Lindemann S.R."/>
        </authorList>
    </citation>
    <scope>NUCLEOTIDE SEQUENCE [LARGE SCALE GENOMIC DNA]</scope>
    <source>
        <strain evidence="2">HL-109</strain>
    </source>
</reference>
<name>A0A0P8BPI8_9HYPH</name>
<evidence type="ECO:0000313" key="5">
    <source>
        <dbReference type="Proteomes" id="UP000182800"/>
    </source>
</evidence>
<evidence type="ECO:0000313" key="2">
    <source>
        <dbReference type="EMBL" id="KPQ11510.1"/>
    </source>
</evidence>
<gene>
    <name evidence="3" type="ORF">GA0071312_3409</name>
    <name evidence="2" type="ORF">HLUCCO17_06275</name>
</gene>
<protein>
    <submittedName>
        <fullName evidence="2">Phasin protein</fullName>
    </submittedName>
</protein>
<organism evidence="2 4">
    <name type="scientific">Saliniramus fredricksonii</name>
    <dbReference type="NCBI Taxonomy" id="1653334"/>
    <lineage>
        <taxon>Bacteria</taxon>
        <taxon>Pseudomonadati</taxon>
        <taxon>Pseudomonadota</taxon>
        <taxon>Alphaproteobacteria</taxon>
        <taxon>Hyphomicrobiales</taxon>
        <taxon>Salinarimonadaceae</taxon>
        <taxon>Saliniramus</taxon>
    </lineage>
</organism>
<dbReference type="OrthoDB" id="7678100at2"/>
<dbReference type="Pfam" id="PF09361">
    <property type="entry name" value="Phasin_2"/>
    <property type="match status" value="1"/>
</dbReference>
<evidence type="ECO:0000259" key="1">
    <source>
        <dbReference type="Pfam" id="PF09361"/>
    </source>
</evidence>
<dbReference type="InterPro" id="IPR018968">
    <property type="entry name" value="Phasin"/>
</dbReference>
<dbReference type="Proteomes" id="UP000182800">
    <property type="component" value="Unassembled WGS sequence"/>
</dbReference>